<keyword evidence="8" id="KW-1003">Cell membrane</keyword>
<dbReference type="EMBL" id="CP039712">
    <property type="protein sequence ID" value="QCI86170.1"/>
    <property type="molecule type" value="Genomic_DNA"/>
</dbReference>
<dbReference type="Proteomes" id="UP000298615">
    <property type="component" value="Chromosome"/>
</dbReference>
<keyword evidence="3 8" id="KW-0375">Hydrogen ion transport</keyword>
<organism evidence="9 10">
    <name type="scientific">Vagococcus zengguangii</name>
    <dbReference type="NCBI Taxonomy" id="2571750"/>
    <lineage>
        <taxon>Bacteria</taxon>
        <taxon>Bacillati</taxon>
        <taxon>Bacillota</taxon>
        <taxon>Bacilli</taxon>
        <taxon>Lactobacillales</taxon>
        <taxon>Enterococcaceae</taxon>
        <taxon>Vagococcus</taxon>
    </lineage>
</organism>
<dbReference type="Pfam" id="PF00213">
    <property type="entry name" value="OSCP"/>
    <property type="match status" value="1"/>
</dbReference>
<comment type="similarity">
    <text evidence="8">Belongs to the ATPase delta chain family.</text>
</comment>
<evidence type="ECO:0000256" key="6">
    <source>
        <dbReference type="ARBA" id="ARBA00023196"/>
    </source>
</evidence>
<evidence type="ECO:0000313" key="10">
    <source>
        <dbReference type="Proteomes" id="UP000298615"/>
    </source>
</evidence>
<dbReference type="OrthoDB" id="9786633at2"/>
<evidence type="ECO:0000256" key="3">
    <source>
        <dbReference type="ARBA" id="ARBA00022781"/>
    </source>
</evidence>
<evidence type="ECO:0000256" key="2">
    <source>
        <dbReference type="ARBA" id="ARBA00022448"/>
    </source>
</evidence>
<dbReference type="InterPro" id="IPR026015">
    <property type="entry name" value="ATP_synth_OSCP/delta_N_sf"/>
</dbReference>
<dbReference type="HAMAP" id="MF_01416">
    <property type="entry name" value="ATP_synth_delta_bact"/>
    <property type="match status" value="1"/>
</dbReference>
<evidence type="ECO:0000256" key="1">
    <source>
        <dbReference type="ARBA" id="ARBA00004370"/>
    </source>
</evidence>
<keyword evidence="7 8" id="KW-0066">ATP synthesis</keyword>
<keyword evidence="10" id="KW-1185">Reference proteome</keyword>
<dbReference type="GO" id="GO:0045259">
    <property type="term" value="C:proton-transporting ATP synthase complex"/>
    <property type="evidence" value="ECO:0007669"/>
    <property type="project" value="UniProtKB-KW"/>
</dbReference>
<comment type="subcellular location">
    <subcellularLocation>
        <location evidence="8">Cell membrane</location>
        <topology evidence="8">Peripheral membrane protein</topology>
    </subcellularLocation>
    <subcellularLocation>
        <location evidence="1">Membrane</location>
    </subcellularLocation>
</comment>
<protein>
    <recommendedName>
        <fullName evidence="8">ATP synthase subunit delta</fullName>
    </recommendedName>
    <alternativeName>
        <fullName evidence="8">ATP synthase F(1) sector subunit delta</fullName>
    </alternativeName>
    <alternativeName>
        <fullName evidence="8">F-type ATPase subunit delta</fullName>
        <shortName evidence="8">F-ATPase subunit delta</shortName>
    </alternativeName>
</protein>
<dbReference type="PROSITE" id="PS00389">
    <property type="entry name" value="ATPASE_DELTA"/>
    <property type="match status" value="1"/>
</dbReference>
<dbReference type="InterPro" id="IPR000711">
    <property type="entry name" value="ATPase_OSCP/dsu"/>
</dbReference>
<dbReference type="SUPFAM" id="SSF47928">
    <property type="entry name" value="N-terminal domain of the delta subunit of the F1F0-ATP synthase"/>
    <property type="match status" value="1"/>
</dbReference>
<comment type="function">
    <text evidence="8">F(1)F(0) ATP synthase produces ATP from ADP in the presence of a proton or sodium gradient. F-type ATPases consist of two structural domains, F(1) containing the extramembraneous catalytic core and F(0) containing the membrane proton channel, linked together by a central stalk and a peripheral stalk. During catalysis, ATP synthesis in the catalytic domain of F(1) is coupled via a rotary mechanism of the central stalk subunits to proton translocation.</text>
</comment>
<evidence type="ECO:0000256" key="8">
    <source>
        <dbReference type="HAMAP-Rule" id="MF_01416"/>
    </source>
</evidence>
<dbReference type="KEGG" id="vao:FA707_03975"/>
<name>A0A4D7CV86_9ENTE</name>
<keyword evidence="5 8" id="KW-0472">Membrane</keyword>
<keyword evidence="2 8" id="KW-0813">Transport</keyword>
<accession>A0A4D7CV86</accession>
<evidence type="ECO:0000256" key="5">
    <source>
        <dbReference type="ARBA" id="ARBA00023136"/>
    </source>
</evidence>
<sequence>MKAENLVADRRYGRVLYETAKEENKIEEIHDELNTLKEVFEDVPELGNILSDDRLEPFEKVDILHELEKDFSDTVAKFLRVIYEYGRMNELVEVINEYEFFYYQDKGILIADVTTAVEITSEQENALAEKIRVMTDSEKVILRKKIDPSILGGMIVNANHRLIDNSVTSRLKEMHKELLS</sequence>
<dbReference type="InterPro" id="IPR020781">
    <property type="entry name" value="ATPase_OSCP/d_CS"/>
</dbReference>
<dbReference type="GO" id="GO:0046933">
    <property type="term" value="F:proton-transporting ATP synthase activity, rotational mechanism"/>
    <property type="evidence" value="ECO:0007669"/>
    <property type="project" value="UniProtKB-UniRule"/>
</dbReference>
<dbReference type="PRINTS" id="PR00125">
    <property type="entry name" value="ATPASEDELTA"/>
</dbReference>
<dbReference type="PANTHER" id="PTHR11910">
    <property type="entry name" value="ATP SYNTHASE DELTA CHAIN"/>
    <property type="match status" value="1"/>
</dbReference>
<keyword evidence="4 8" id="KW-0406">Ion transport</keyword>
<proteinExistence type="inferred from homology"/>
<dbReference type="GO" id="GO:0005886">
    <property type="term" value="C:plasma membrane"/>
    <property type="evidence" value="ECO:0007669"/>
    <property type="project" value="UniProtKB-SubCell"/>
</dbReference>
<gene>
    <name evidence="8" type="primary">atpH</name>
    <name evidence="9" type="ORF">FA707_03975</name>
</gene>
<evidence type="ECO:0000256" key="7">
    <source>
        <dbReference type="ARBA" id="ARBA00023310"/>
    </source>
</evidence>
<dbReference type="RefSeq" id="WP_136953005.1">
    <property type="nucleotide sequence ID" value="NZ_CP039712.1"/>
</dbReference>
<dbReference type="Gene3D" id="1.10.520.20">
    <property type="entry name" value="N-terminal domain of the delta subunit of the F1F0-ATP synthase"/>
    <property type="match status" value="1"/>
</dbReference>
<comment type="function">
    <text evidence="8">This protein is part of the stalk that links CF(0) to CF(1). It either transmits conformational changes from CF(0) to CF(1) or is implicated in proton conduction.</text>
</comment>
<evidence type="ECO:0000313" key="9">
    <source>
        <dbReference type="EMBL" id="QCI86170.1"/>
    </source>
</evidence>
<dbReference type="NCBIfam" id="TIGR01145">
    <property type="entry name" value="ATP_synt_delta"/>
    <property type="match status" value="1"/>
</dbReference>
<dbReference type="AlphaFoldDB" id="A0A4D7CV86"/>
<reference evidence="9 10" key="1">
    <citation type="submission" date="2019-04" db="EMBL/GenBank/DDBJ databases">
        <title>Vagococcus sp. nov., isolated from faeces of yaks (Bos grunniens).</title>
        <authorList>
            <person name="Ge Y."/>
        </authorList>
    </citation>
    <scope>NUCLEOTIDE SEQUENCE [LARGE SCALE GENOMIC DNA]</scope>
    <source>
        <strain evidence="9 10">MN-17</strain>
    </source>
</reference>
<keyword evidence="6 8" id="KW-0139">CF(1)</keyword>
<evidence type="ECO:0000256" key="4">
    <source>
        <dbReference type="ARBA" id="ARBA00023065"/>
    </source>
</evidence>